<dbReference type="PANTHER" id="PTHR43581">
    <property type="entry name" value="ATP/GTP PHOSPHATASE"/>
    <property type="match status" value="1"/>
</dbReference>
<comment type="caution">
    <text evidence="2">The sequence shown here is derived from an EMBL/GenBank/DDBJ whole genome shotgun (WGS) entry which is preliminary data.</text>
</comment>
<dbReference type="Proteomes" id="UP000885738">
    <property type="component" value="Unassembled WGS sequence"/>
</dbReference>
<gene>
    <name evidence="2" type="ORF">ENI35_03595</name>
</gene>
<protein>
    <recommendedName>
        <fullName evidence="1">ATPase AAA-type core domain-containing protein</fullName>
    </recommendedName>
</protein>
<dbReference type="Gene3D" id="3.40.50.300">
    <property type="entry name" value="P-loop containing nucleotide triphosphate hydrolases"/>
    <property type="match status" value="1"/>
</dbReference>
<dbReference type="GO" id="GO:0016887">
    <property type="term" value="F:ATP hydrolysis activity"/>
    <property type="evidence" value="ECO:0007669"/>
    <property type="project" value="InterPro"/>
</dbReference>
<name>A0A7C1VUH4_DESA2</name>
<dbReference type="InterPro" id="IPR051396">
    <property type="entry name" value="Bact_Antivir_Def_Nuclease"/>
</dbReference>
<evidence type="ECO:0000259" key="1">
    <source>
        <dbReference type="Pfam" id="PF13304"/>
    </source>
</evidence>
<dbReference type="GO" id="GO:0005524">
    <property type="term" value="F:ATP binding"/>
    <property type="evidence" value="ECO:0007669"/>
    <property type="project" value="InterPro"/>
</dbReference>
<reference evidence="2" key="1">
    <citation type="journal article" date="2020" name="mSystems">
        <title>Genome- and Community-Level Interaction Insights into Carbon Utilization and Element Cycling Functions of Hydrothermarchaeota in Hydrothermal Sediment.</title>
        <authorList>
            <person name="Zhou Z."/>
            <person name="Liu Y."/>
            <person name="Xu W."/>
            <person name="Pan J."/>
            <person name="Luo Z.H."/>
            <person name="Li M."/>
        </authorList>
    </citation>
    <scope>NUCLEOTIDE SEQUENCE [LARGE SCALE GENOMIC DNA]</scope>
    <source>
        <strain evidence="2">HyVt-389</strain>
    </source>
</reference>
<dbReference type="PANTHER" id="PTHR43581:SF2">
    <property type="entry name" value="EXCINUCLEASE ATPASE SUBUNIT"/>
    <property type="match status" value="1"/>
</dbReference>
<evidence type="ECO:0000313" key="2">
    <source>
        <dbReference type="EMBL" id="HEC67881.1"/>
    </source>
</evidence>
<dbReference type="InterPro" id="IPR003959">
    <property type="entry name" value="ATPase_AAA_core"/>
</dbReference>
<dbReference type="InterPro" id="IPR027417">
    <property type="entry name" value="P-loop_NTPase"/>
</dbReference>
<accession>A0A7C1VUH4</accession>
<organism evidence="2">
    <name type="scientific">Desulfofervidus auxilii</name>
    <dbReference type="NCBI Taxonomy" id="1621989"/>
    <lineage>
        <taxon>Bacteria</taxon>
        <taxon>Pseudomonadati</taxon>
        <taxon>Thermodesulfobacteriota</taxon>
        <taxon>Candidatus Desulfofervidia</taxon>
        <taxon>Candidatus Desulfofervidales</taxon>
        <taxon>Candidatus Desulfofervidaceae</taxon>
        <taxon>Candidatus Desulfofervidus</taxon>
    </lineage>
</organism>
<dbReference type="AlphaFoldDB" id="A0A7C1VUH4"/>
<feature type="domain" description="ATPase AAA-type core" evidence="1">
    <location>
        <begin position="23"/>
        <end position="282"/>
    </location>
</feature>
<dbReference type="SUPFAM" id="SSF52540">
    <property type="entry name" value="P-loop containing nucleoside triphosphate hydrolases"/>
    <property type="match status" value="1"/>
</dbReference>
<sequence length="339" mass="40213">MIEVLEIKNLKSIKNLNLSCLKINIFIGEPNTGKSNILESLGVLSFLAYGNKSPLKGFVRYETLSNLFFDEDLENELQIRLQHKTESDVFEIIFTQEDRFKGTYFGYDVSKNFKTDKKNLFEFDYMAKGQYEREQRFEHIKFYRFEKRGLFPEKYSSCLLPPFGSNLLSVLKTHKNLKQEIIDNFLKPFDYKLMFKPQENKIEIVKQYDDILISIPYALVSDTFQRLIFYLTTILSNRDSVLVFEEPESHTFPYYTKFLAESIALDDKNNQFFISTHNPYFLFSVLEKSKKDDIAVFVVYMENFETKARKLTQQEIEDAMNIGLDFFFNLDRFKNEEQE</sequence>
<dbReference type="Pfam" id="PF13304">
    <property type="entry name" value="AAA_21"/>
    <property type="match status" value="1"/>
</dbReference>
<proteinExistence type="predicted"/>
<dbReference type="EMBL" id="DRIH01000119">
    <property type="protein sequence ID" value="HEC67881.1"/>
    <property type="molecule type" value="Genomic_DNA"/>
</dbReference>